<keyword evidence="1" id="KW-0472">Membrane</keyword>
<keyword evidence="1" id="KW-0812">Transmembrane</keyword>
<protein>
    <submittedName>
        <fullName evidence="2">Uncharacterized protein</fullName>
    </submittedName>
</protein>
<dbReference type="Proteomes" id="UP000276133">
    <property type="component" value="Unassembled WGS sequence"/>
</dbReference>
<dbReference type="AlphaFoldDB" id="A0A3M7Q485"/>
<gene>
    <name evidence="2" type="ORF">BpHYR1_009551</name>
</gene>
<keyword evidence="1" id="KW-1133">Transmembrane helix</keyword>
<evidence type="ECO:0000313" key="2">
    <source>
        <dbReference type="EMBL" id="RNA05768.1"/>
    </source>
</evidence>
<dbReference type="EMBL" id="REGN01007611">
    <property type="protein sequence ID" value="RNA05768.1"/>
    <property type="molecule type" value="Genomic_DNA"/>
</dbReference>
<organism evidence="2 3">
    <name type="scientific">Brachionus plicatilis</name>
    <name type="common">Marine rotifer</name>
    <name type="synonym">Brachionus muelleri</name>
    <dbReference type="NCBI Taxonomy" id="10195"/>
    <lineage>
        <taxon>Eukaryota</taxon>
        <taxon>Metazoa</taxon>
        <taxon>Spiralia</taxon>
        <taxon>Gnathifera</taxon>
        <taxon>Rotifera</taxon>
        <taxon>Eurotatoria</taxon>
        <taxon>Monogononta</taxon>
        <taxon>Pseudotrocha</taxon>
        <taxon>Ploima</taxon>
        <taxon>Brachionidae</taxon>
        <taxon>Brachionus</taxon>
    </lineage>
</organism>
<reference evidence="2 3" key="1">
    <citation type="journal article" date="2018" name="Sci. Rep.">
        <title>Genomic signatures of local adaptation to the degree of environmental predictability in rotifers.</title>
        <authorList>
            <person name="Franch-Gras L."/>
            <person name="Hahn C."/>
            <person name="Garcia-Roger E.M."/>
            <person name="Carmona M.J."/>
            <person name="Serra M."/>
            <person name="Gomez A."/>
        </authorList>
    </citation>
    <scope>NUCLEOTIDE SEQUENCE [LARGE SCALE GENOMIC DNA]</scope>
    <source>
        <strain evidence="2">HYR1</strain>
    </source>
</reference>
<evidence type="ECO:0000313" key="3">
    <source>
        <dbReference type="Proteomes" id="UP000276133"/>
    </source>
</evidence>
<feature type="transmembrane region" description="Helical" evidence="1">
    <location>
        <begin position="30"/>
        <end position="50"/>
    </location>
</feature>
<sequence>MVRYSFKIHLSLIVNVLLESKVISKNANHLRIFFQLILIYIIDLILNYQYHIFPHFIGKVVFKKFPEILHKDFQQI</sequence>
<comment type="caution">
    <text evidence="2">The sequence shown here is derived from an EMBL/GenBank/DDBJ whole genome shotgun (WGS) entry which is preliminary data.</text>
</comment>
<accession>A0A3M7Q485</accession>
<name>A0A3M7Q485_BRAPC</name>
<evidence type="ECO:0000256" key="1">
    <source>
        <dbReference type="SAM" id="Phobius"/>
    </source>
</evidence>
<keyword evidence="3" id="KW-1185">Reference proteome</keyword>
<proteinExistence type="predicted"/>